<sequence length="1105" mass="109775">MGFEVLGTFRGAAGQMLAGITDICTRVVGGVVQVYTATRAGGGLVALELEGDGDGLALIDQQGIAAGAVLSAPGRVAVLELDRGPVLIWTGGWASSPGGYALDDQGRIGAVVTLGGGPSGVMTAQAVATVGGTQFVLLAPASGGVVQVWRVDEAGRMALADDLLLGSAGQGFDVAALEVVRLGGASFVLALSAAEDALTVGRLRGDGGLEVTAKIGASGGLGIAAPSALEVVQVQGLTWVLVAGAGSSSISVLALDDKGGLRLTDHVIDTLDTRFQGISALATAVVGDRVFVFAAGGDQGVQAFVLMPDGRLVAAGLQLATGALALDNVTALEAVVRGGRIELILGCEGEGVIRLRYDPGDPAPQITGRSSDDTLAGDARDDLIAGWGGNDSIDGGAGADILFDGSGADTLRGGLGADVFVLAGDQETDVILDFELGKDRLDLSGWGRIYAVEVLPMAERSGCVVIRWGDEALYVYTADGRNIDPDVFQSADFFGLWHVVAPAVEAGRQVEGTPQRETQSGGSGDDTLLGSAGDDLLEGGGGFDMVDYGAATGRVVADLAEPAANAGLAAGDRYDGIEGLAGGRFGDALRGDAGANRLEGRGGGDGLAGRGGDDRLDGGAGDDRLLGGAGADRLIGGTGRDWASYAQASGRVEVDLAQGLGLAGEALGDRLSGIEAVQGSRFRDLLRGDAGDNGLAGGGGADRLEGSDGDDRLSGGSGGDVLQGGNGDDLLLGGAGRDWASYEGRVGVRVDLALAGVQDTGGRGVDTLVSIENLLGGWQGDTLLGDAGANRINGGEGDDRLGGRGGRDVLEGGLGDDVIAGGAGFDMVLFRGTVAVRVDLALHGAQQTGWGRDVLGGIEGVVAGAGADVLAGSALGNRLKGRAGADRLEGRAGDDTLAGGRDDDRLIGGMGDDRLVGGKGFDTVVYGGDRALTLSLSILGPQDTPFGADVLRGIEAIESGGGNDRLAGNAGANRLAGGGGNDALRGGGGADTLRGDAGADLLVGGSGADVLVGGAGEDTLFGGAGADLFVFDGGRDRIGDFGAGDRIALDDAVLRQIAGMDAAGIVARWGVDLGGQVALDFGAAGRLVIEDIASLAELAAGIAIF</sequence>
<evidence type="ECO:0000256" key="1">
    <source>
        <dbReference type="ARBA" id="ARBA00004613"/>
    </source>
</evidence>
<dbReference type="PANTHER" id="PTHR38340:SF1">
    <property type="entry name" value="S-LAYER PROTEIN"/>
    <property type="match status" value="1"/>
</dbReference>
<dbReference type="GO" id="GO:0005576">
    <property type="term" value="C:extracellular region"/>
    <property type="evidence" value="ECO:0007669"/>
    <property type="project" value="UniProtKB-SubCell"/>
</dbReference>
<dbReference type="PANTHER" id="PTHR38340">
    <property type="entry name" value="S-LAYER PROTEIN"/>
    <property type="match status" value="1"/>
</dbReference>
<protein>
    <submittedName>
        <fullName evidence="4">Ca2+-binding protein, RTX toxin-related</fullName>
    </submittedName>
</protein>
<feature type="region of interest" description="Disordered" evidence="3">
    <location>
        <begin position="597"/>
        <end position="622"/>
    </location>
</feature>
<feature type="region of interest" description="Disordered" evidence="3">
    <location>
        <begin position="508"/>
        <end position="531"/>
    </location>
</feature>
<evidence type="ECO:0000256" key="3">
    <source>
        <dbReference type="SAM" id="MobiDB-lite"/>
    </source>
</evidence>
<dbReference type="InterPro" id="IPR015943">
    <property type="entry name" value="WD40/YVTN_repeat-like_dom_sf"/>
</dbReference>
<dbReference type="PROSITE" id="PS00330">
    <property type="entry name" value="HEMOLYSIN_CALCIUM"/>
    <property type="match status" value="16"/>
</dbReference>
<dbReference type="AlphaFoldDB" id="A0A1H8DUM3"/>
<reference evidence="4 5" key="1">
    <citation type="submission" date="2016-10" db="EMBL/GenBank/DDBJ databases">
        <authorList>
            <person name="de Groot N.N."/>
        </authorList>
    </citation>
    <scope>NUCLEOTIDE SEQUENCE [LARGE SCALE GENOMIC DNA]</scope>
    <source>
        <strain evidence="4 5">DSM 3857</strain>
    </source>
</reference>
<dbReference type="SUPFAM" id="SSF51120">
    <property type="entry name" value="beta-Roll"/>
    <property type="match status" value="5"/>
</dbReference>
<feature type="region of interest" description="Disordered" evidence="3">
    <location>
        <begin position="696"/>
        <end position="724"/>
    </location>
</feature>
<dbReference type="PRINTS" id="PR00313">
    <property type="entry name" value="CABNDNGRPT"/>
</dbReference>
<name>A0A1H8DUM3_9RHOB</name>
<dbReference type="GO" id="GO:0005509">
    <property type="term" value="F:calcium ion binding"/>
    <property type="evidence" value="ECO:0007669"/>
    <property type="project" value="InterPro"/>
</dbReference>
<dbReference type="EMBL" id="FOCE01000003">
    <property type="protein sequence ID" value="SEN10920.1"/>
    <property type="molecule type" value="Genomic_DNA"/>
</dbReference>
<organism evidence="4 5">
    <name type="scientific">Gemmobacter aquatilis</name>
    <dbReference type="NCBI Taxonomy" id="933059"/>
    <lineage>
        <taxon>Bacteria</taxon>
        <taxon>Pseudomonadati</taxon>
        <taxon>Pseudomonadota</taxon>
        <taxon>Alphaproteobacteria</taxon>
        <taxon>Rhodobacterales</taxon>
        <taxon>Paracoccaceae</taxon>
        <taxon>Gemmobacter</taxon>
    </lineage>
</organism>
<keyword evidence="2" id="KW-0964">Secreted</keyword>
<proteinExistence type="predicted"/>
<feature type="compositionally biased region" description="Basic and acidic residues" evidence="3">
    <location>
        <begin position="611"/>
        <end position="622"/>
    </location>
</feature>
<dbReference type="InterPro" id="IPR001343">
    <property type="entry name" value="Hemolysn_Ca-bd"/>
</dbReference>
<dbReference type="Proteomes" id="UP000198761">
    <property type="component" value="Unassembled WGS sequence"/>
</dbReference>
<comment type="subcellular location">
    <subcellularLocation>
        <location evidence="1">Secreted</location>
    </subcellularLocation>
</comment>
<dbReference type="InterPro" id="IPR018511">
    <property type="entry name" value="Hemolysin-typ_Ca-bd_CS"/>
</dbReference>
<dbReference type="RefSeq" id="WP_139201546.1">
    <property type="nucleotide sequence ID" value="NZ_FOCE01000003.1"/>
</dbReference>
<evidence type="ECO:0000256" key="2">
    <source>
        <dbReference type="ARBA" id="ARBA00022525"/>
    </source>
</evidence>
<dbReference type="Gene3D" id="2.130.10.10">
    <property type="entry name" value="YVTN repeat-like/Quinoprotein amine dehydrogenase"/>
    <property type="match status" value="1"/>
</dbReference>
<evidence type="ECO:0000313" key="5">
    <source>
        <dbReference type="Proteomes" id="UP000198761"/>
    </source>
</evidence>
<dbReference type="InterPro" id="IPR011049">
    <property type="entry name" value="Serralysin-like_metalloprot_C"/>
</dbReference>
<dbReference type="InterPro" id="IPR050557">
    <property type="entry name" value="RTX_toxin/Mannuronan_C5-epim"/>
</dbReference>
<keyword evidence="5" id="KW-1185">Reference proteome</keyword>
<dbReference type="Pfam" id="PF00353">
    <property type="entry name" value="HemolysinCabind"/>
    <property type="match status" value="9"/>
</dbReference>
<dbReference type="STRING" id="933059.SAMN04488103_103137"/>
<dbReference type="Gene3D" id="2.150.10.10">
    <property type="entry name" value="Serralysin-like metalloprotease, C-terminal"/>
    <property type="match status" value="6"/>
</dbReference>
<evidence type="ECO:0000313" key="4">
    <source>
        <dbReference type="EMBL" id="SEN10920.1"/>
    </source>
</evidence>
<gene>
    <name evidence="4" type="ORF">SAMN04488103_103137</name>
</gene>
<dbReference type="OrthoDB" id="9342475at2"/>
<feature type="compositionally biased region" description="Gly residues" evidence="3">
    <location>
        <begin position="601"/>
        <end position="610"/>
    </location>
</feature>
<feature type="compositionally biased region" description="Gly residues" evidence="3">
    <location>
        <begin position="715"/>
        <end position="724"/>
    </location>
</feature>
<feature type="compositionally biased region" description="Basic and acidic residues" evidence="3">
    <location>
        <begin position="702"/>
        <end position="713"/>
    </location>
</feature>
<accession>A0A1H8DUM3</accession>